<keyword evidence="10" id="KW-1185">Reference proteome</keyword>
<keyword evidence="3" id="KW-0479">Metal-binding</keyword>
<dbReference type="NCBIfam" id="NF000642">
    <property type="entry name" value="PRK00024.1"/>
    <property type="match status" value="1"/>
</dbReference>
<keyword evidence="2" id="KW-0645">Protease</keyword>
<dbReference type="RefSeq" id="WP_078806469.1">
    <property type="nucleotide sequence ID" value="NZ_FUXI01000004.1"/>
</dbReference>
<dbReference type="InterPro" id="IPR046778">
    <property type="entry name" value="UPF0758_N"/>
</dbReference>
<dbReference type="EMBL" id="FUXI01000004">
    <property type="protein sequence ID" value="SJZ48902.1"/>
    <property type="molecule type" value="Genomic_DNA"/>
</dbReference>
<organism evidence="9 10">
    <name type="scientific">Pilibacter termitis</name>
    <dbReference type="NCBI Taxonomy" id="263852"/>
    <lineage>
        <taxon>Bacteria</taxon>
        <taxon>Bacillati</taxon>
        <taxon>Bacillota</taxon>
        <taxon>Bacilli</taxon>
        <taxon>Lactobacillales</taxon>
        <taxon>Enterococcaceae</taxon>
        <taxon>Pilibacter</taxon>
    </lineage>
</organism>
<dbReference type="PANTHER" id="PTHR30471:SF3">
    <property type="entry name" value="UPF0758 PROTEIN YEES-RELATED"/>
    <property type="match status" value="1"/>
</dbReference>
<dbReference type="Proteomes" id="UP000190328">
    <property type="component" value="Unassembled WGS sequence"/>
</dbReference>
<feature type="domain" description="MPN" evidence="8">
    <location>
        <begin position="104"/>
        <end position="226"/>
    </location>
</feature>
<dbReference type="PROSITE" id="PS50249">
    <property type="entry name" value="MPN"/>
    <property type="match status" value="1"/>
</dbReference>
<evidence type="ECO:0000259" key="8">
    <source>
        <dbReference type="PROSITE" id="PS50249"/>
    </source>
</evidence>
<comment type="similarity">
    <text evidence="1 7">Belongs to the UPF0758 family.</text>
</comment>
<reference evidence="9 10" key="1">
    <citation type="submission" date="2017-02" db="EMBL/GenBank/DDBJ databases">
        <authorList>
            <person name="Peterson S.W."/>
        </authorList>
    </citation>
    <scope>NUCLEOTIDE SEQUENCE [LARGE SCALE GENOMIC DNA]</scope>
    <source>
        <strain evidence="9 10">ATCC BAA-1030</strain>
    </source>
</reference>
<evidence type="ECO:0000256" key="2">
    <source>
        <dbReference type="ARBA" id="ARBA00022670"/>
    </source>
</evidence>
<evidence type="ECO:0000313" key="9">
    <source>
        <dbReference type="EMBL" id="SJZ48902.1"/>
    </source>
</evidence>
<dbReference type="PANTHER" id="PTHR30471">
    <property type="entry name" value="DNA REPAIR PROTEIN RADC"/>
    <property type="match status" value="1"/>
</dbReference>
<evidence type="ECO:0000256" key="1">
    <source>
        <dbReference type="ARBA" id="ARBA00010243"/>
    </source>
</evidence>
<dbReference type="InterPro" id="IPR001405">
    <property type="entry name" value="UPF0758"/>
</dbReference>
<keyword evidence="4" id="KW-0378">Hydrolase</keyword>
<dbReference type="InterPro" id="IPR025657">
    <property type="entry name" value="RadC_JAB"/>
</dbReference>
<dbReference type="GO" id="GO:0008237">
    <property type="term" value="F:metallopeptidase activity"/>
    <property type="evidence" value="ECO:0007669"/>
    <property type="project" value="UniProtKB-KW"/>
</dbReference>
<sequence length="227" mass="26160">MEYIIKEDTQDMLPRERLEKYGEKVLSNAELLSLILRVGTPKENVFHLSQRILDRYESLYELRQESLESLKEISGVGSVKASQIRAMIELGKRIQLSRQEVGKRITSSYELALDLMEELHSLTQENLIVIFLNTQNFVIRRQTLFIGTLNQSIAHPREIYREAVRCSAASIILVHNHPSGDATPSKNDENITKKIEESGRMIGIPLLDHLIIGDNQYFSFREEKKLH</sequence>
<dbReference type="InterPro" id="IPR020891">
    <property type="entry name" value="UPF0758_CS"/>
</dbReference>
<evidence type="ECO:0000256" key="4">
    <source>
        <dbReference type="ARBA" id="ARBA00022801"/>
    </source>
</evidence>
<protein>
    <submittedName>
        <fullName evidence="9">DNA repair protein RadC</fullName>
    </submittedName>
</protein>
<dbReference type="NCBIfam" id="TIGR00608">
    <property type="entry name" value="radc"/>
    <property type="match status" value="1"/>
</dbReference>
<evidence type="ECO:0000256" key="3">
    <source>
        <dbReference type="ARBA" id="ARBA00022723"/>
    </source>
</evidence>
<dbReference type="GO" id="GO:0006508">
    <property type="term" value="P:proteolysis"/>
    <property type="evidence" value="ECO:0007669"/>
    <property type="project" value="UniProtKB-KW"/>
</dbReference>
<dbReference type="Pfam" id="PF20582">
    <property type="entry name" value="UPF0758_N"/>
    <property type="match status" value="1"/>
</dbReference>
<proteinExistence type="inferred from homology"/>
<keyword evidence="6" id="KW-0482">Metalloprotease</keyword>
<dbReference type="InterPro" id="IPR010994">
    <property type="entry name" value="RuvA_2-like"/>
</dbReference>
<dbReference type="Pfam" id="PF04002">
    <property type="entry name" value="RadC"/>
    <property type="match status" value="1"/>
</dbReference>
<keyword evidence="5" id="KW-0862">Zinc</keyword>
<dbReference type="OrthoDB" id="9804482at2"/>
<gene>
    <name evidence="9" type="ORF">SAMN02745116_00506</name>
</gene>
<dbReference type="PROSITE" id="PS01302">
    <property type="entry name" value="UPF0758"/>
    <property type="match status" value="1"/>
</dbReference>
<dbReference type="SUPFAM" id="SSF47781">
    <property type="entry name" value="RuvA domain 2-like"/>
    <property type="match status" value="1"/>
</dbReference>
<evidence type="ECO:0000256" key="7">
    <source>
        <dbReference type="RuleBase" id="RU003797"/>
    </source>
</evidence>
<dbReference type="CDD" id="cd08071">
    <property type="entry name" value="MPN_DUF2466"/>
    <property type="match status" value="1"/>
</dbReference>
<evidence type="ECO:0000256" key="6">
    <source>
        <dbReference type="ARBA" id="ARBA00023049"/>
    </source>
</evidence>
<dbReference type="Gene3D" id="3.40.140.10">
    <property type="entry name" value="Cytidine Deaminase, domain 2"/>
    <property type="match status" value="1"/>
</dbReference>
<dbReference type="STRING" id="263852.SAMN02745116_00506"/>
<name>A0A1T4L2D4_9ENTE</name>
<accession>A0A1T4L2D4</accession>
<evidence type="ECO:0000256" key="5">
    <source>
        <dbReference type="ARBA" id="ARBA00022833"/>
    </source>
</evidence>
<dbReference type="InterPro" id="IPR037518">
    <property type="entry name" value="MPN"/>
</dbReference>
<dbReference type="GO" id="GO:0046872">
    <property type="term" value="F:metal ion binding"/>
    <property type="evidence" value="ECO:0007669"/>
    <property type="project" value="UniProtKB-KW"/>
</dbReference>
<evidence type="ECO:0000313" key="10">
    <source>
        <dbReference type="Proteomes" id="UP000190328"/>
    </source>
</evidence>
<dbReference type="Gene3D" id="1.10.150.20">
    <property type="entry name" value="5' to 3' exonuclease, C-terminal subdomain"/>
    <property type="match status" value="1"/>
</dbReference>
<dbReference type="AlphaFoldDB" id="A0A1T4L2D4"/>